<dbReference type="Proteomes" id="UP001197974">
    <property type="component" value="Chromosome"/>
</dbReference>
<dbReference type="Gene3D" id="3.40.50.720">
    <property type="entry name" value="NAD(P)-binding Rossmann-like Domain"/>
    <property type="match status" value="1"/>
</dbReference>
<evidence type="ECO:0000259" key="4">
    <source>
        <dbReference type="PROSITE" id="PS51202"/>
    </source>
</evidence>
<dbReference type="InterPro" id="IPR036721">
    <property type="entry name" value="RCK_C_sf"/>
</dbReference>
<keyword evidence="2" id="KW-0812">Transmembrane</keyword>
<dbReference type="PROSITE" id="PS51202">
    <property type="entry name" value="RCK_C"/>
    <property type="match status" value="1"/>
</dbReference>
<dbReference type="SUPFAM" id="SSF81324">
    <property type="entry name" value="Voltage-gated potassium channels"/>
    <property type="match status" value="1"/>
</dbReference>
<dbReference type="InterPro" id="IPR013099">
    <property type="entry name" value="K_chnl_dom"/>
</dbReference>
<evidence type="ECO:0000259" key="3">
    <source>
        <dbReference type="PROSITE" id="PS51201"/>
    </source>
</evidence>
<comment type="subcellular location">
    <subcellularLocation>
        <location evidence="1">Cell membrane</location>
        <topology evidence="1">Multi-pass membrane protein</topology>
    </subcellularLocation>
</comment>
<dbReference type="SUPFAM" id="SSF51735">
    <property type="entry name" value="NAD(P)-binding Rossmann-fold domains"/>
    <property type="match status" value="1"/>
</dbReference>
<dbReference type="Pfam" id="PF02080">
    <property type="entry name" value="TrkA_C"/>
    <property type="match status" value="1"/>
</dbReference>
<keyword evidence="6" id="KW-1185">Reference proteome</keyword>
<keyword evidence="2" id="KW-0472">Membrane</keyword>
<evidence type="ECO:0000313" key="6">
    <source>
        <dbReference type="Proteomes" id="UP001197974"/>
    </source>
</evidence>
<evidence type="ECO:0000313" key="5">
    <source>
        <dbReference type="EMBL" id="WLR41765.1"/>
    </source>
</evidence>
<dbReference type="InterPro" id="IPR006037">
    <property type="entry name" value="RCK_C"/>
</dbReference>
<dbReference type="PROSITE" id="PS51201">
    <property type="entry name" value="RCK_N"/>
    <property type="match status" value="1"/>
</dbReference>
<evidence type="ECO:0000256" key="1">
    <source>
        <dbReference type="ARBA" id="ARBA00004651"/>
    </source>
</evidence>
<dbReference type="PANTHER" id="PTHR43833">
    <property type="entry name" value="POTASSIUM CHANNEL PROTEIN 2-RELATED-RELATED"/>
    <property type="match status" value="1"/>
</dbReference>
<dbReference type="Gene3D" id="3.30.70.1450">
    <property type="entry name" value="Regulator of K+ conductance, C-terminal domain"/>
    <property type="match status" value="1"/>
</dbReference>
<dbReference type="Gene3D" id="1.10.287.70">
    <property type="match status" value="1"/>
</dbReference>
<dbReference type="InterPro" id="IPR003148">
    <property type="entry name" value="RCK_N"/>
</dbReference>
<dbReference type="Pfam" id="PF02254">
    <property type="entry name" value="TrkA_N"/>
    <property type="match status" value="1"/>
</dbReference>
<dbReference type="InterPro" id="IPR050721">
    <property type="entry name" value="Trk_Ktr_HKT_K-transport"/>
</dbReference>
<gene>
    <name evidence="5" type="ORF">LC087_12985</name>
</gene>
<reference evidence="5 6" key="1">
    <citation type="submission" date="2023-06" db="EMBL/GenBank/DDBJ databases">
        <title>Five Gram-positive bacteria isolated from mangrove sediments in Shenzhen, Guangdong, China.</title>
        <authorList>
            <person name="Yu S."/>
            <person name="Zheng W."/>
            <person name="Huang Y."/>
        </authorList>
    </citation>
    <scope>NUCLEOTIDE SEQUENCE [LARGE SCALE GENOMIC DNA]</scope>
    <source>
        <strain evidence="5 6">SaN35-3</strain>
    </source>
</reference>
<dbReference type="EMBL" id="CP129013">
    <property type="protein sequence ID" value="WLR41765.1"/>
    <property type="molecule type" value="Genomic_DNA"/>
</dbReference>
<feature type="domain" description="RCK N-terminal" evidence="3">
    <location>
        <begin position="108"/>
        <end position="223"/>
    </location>
</feature>
<organism evidence="5 6">
    <name type="scientific">Bacillus carboniphilus</name>
    <dbReference type="NCBI Taxonomy" id="86663"/>
    <lineage>
        <taxon>Bacteria</taxon>
        <taxon>Bacillati</taxon>
        <taxon>Bacillota</taxon>
        <taxon>Bacilli</taxon>
        <taxon>Bacillales</taxon>
        <taxon>Bacillaceae</taxon>
        <taxon>Bacillus</taxon>
    </lineage>
</organism>
<evidence type="ECO:0000256" key="2">
    <source>
        <dbReference type="SAM" id="Phobius"/>
    </source>
</evidence>
<proteinExistence type="predicted"/>
<sequence>MIERYRHVMYATLSMLSVIIFGTVGFYLTEGISTFDALWLTAITVLTVGYGDAVPRTEAGKIFALFIIPMGIGIVTYAIGAVTALILEGELSRSLRRKKMVSQIEHLQGHIIVCGFGRVGRQVYNQLHIENQSVVVIENNQDVLETMDEDILYVNGDARINEVLVRAGIERATGLIATLPTDADNVFVSLSAKEFNQDLHIVARAAYLESENKLKRAGADVVINPTSISGRRMAMSILKPKSAEYVETIFVNNRTKLDIEELILSHQSSFINKSIAENKIRDQYGVTILAVQKGEKVLHNPSAELVLKEKDIIFVFGEREDIKKLEMDA</sequence>
<accession>A0ABY9JVU2</accession>
<name>A0ABY9JVU2_9BACI</name>
<dbReference type="SUPFAM" id="SSF116726">
    <property type="entry name" value="TrkA C-terminal domain-like"/>
    <property type="match status" value="1"/>
</dbReference>
<keyword evidence="2" id="KW-1133">Transmembrane helix</keyword>
<protein>
    <submittedName>
        <fullName evidence="5">NAD-binding protein</fullName>
    </submittedName>
</protein>
<feature type="transmembrane region" description="Helical" evidence="2">
    <location>
        <begin position="7"/>
        <end position="28"/>
    </location>
</feature>
<dbReference type="RefSeq" id="WP_226541246.1">
    <property type="nucleotide sequence ID" value="NZ_CP129013.1"/>
</dbReference>
<dbReference type="Pfam" id="PF07885">
    <property type="entry name" value="Ion_trans_2"/>
    <property type="match status" value="1"/>
</dbReference>
<dbReference type="InterPro" id="IPR036291">
    <property type="entry name" value="NAD(P)-bd_dom_sf"/>
</dbReference>
<feature type="transmembrane region" description="Helical" evidence="2">
    <location>
        <begin position="63"/>
        <end position="87"/>
    </location>
</feature>
<dbReference type="PANTHER" id="PTHR43833:SF9">
    <property type="entry name" value="POTASSIUM CHANNEL PROTEIN YUGO-RELATED"/>
    <property type="match status" value="1"/>
</dbReference>
<feature type="transmembrane region" description="Helical" evidence="2">
    <location>
        <begin position="34"/>
        <end position="51"/>
    </location>
</feature>
<feature type="domain" description="RCK C-terminal" evidence="4">
    <location>
        <begin position="247"/>
        <end position="329"/>
    </location>
</feature>